<dbReference type="GO" id="GO:1990904">
    <property type="term" value="C:ribonucleoprotein complex"/>
    <property type="evidence" value="ECO:0007669"/>
    <property type="project" value="UniProtKB-KW"/>
</dbReference>
<dbReference type="InterPro" id="IPR055345">
    <property type="entry name" value="Ribosomal_eL24-rel_arc"/>
</dbReference>
<dbReference type="EMBL" id="CP133772">
    <property type="protein sequence ID" value="WYX99959.1"/>
    <property type="molecule type" value="Genomic_DNA"/>
</dbReference>
<name>A0AAX4NFJ9_9ARCH</name>
<evidence type="ECO:0000313" key="8">
    <source>
        <dbReference type="Proteomes" id="UP001451606"/>
    </source>
</evidence>
<organism evidence="7 8">
    <name type="scientific">Oxyplasma meridianum</name>
    <dbReference type="NCBI Taxonomy" id="3073602"/>
    <lineage>
        <taxon>Archaea</taxon>
        <taxon>Methanobacteriati</taxon>
        <taxon>Thermoplasmatota</taxon>
        <taxon>Thermoplasmata</taxon>
        <taxon>Thermoplasmatales</taxon>
        <taxon>Thermoplasmataceae</taxon>
        <taxon>Oxyplasma</taxon>
    </lineage>
</organism>
<evidence type="ECO:0000259" key="6">
    <source>
        <dbReference type="SMART" id="SM00746"/>
    </source>
</evidence>
<comment type="similarity">
    <text evidence="1">Belongs to the eukaryotic ribosomal protein eL24 family.</text>
</comment>
<evidence type="ECO:0000256" key="2">
    <source>
        <dbReference type="ARBA" id="ARBA00022771"/>
    </source>
</evidence>
<dbReference type="GO" id="GO:0008270">
    <property type="term" value="F:zinc ion binding"/>
    <property type="evidence" value="ECO:0007669"/>
    <property type="project" value="UniProtKB-KW"/>
</dbReference>
<dbReference type="GO" id="GO:0003735">
    <property type="term" value="F:structural constituent of ribosome"/>
    <property type="evidence" value="ECO:0007669"/>
    <property type="project" value="InterPro"/>
</dbReference>
<evidence type="ECO:0000256" key="1">
    <source>
        <dbReference type="ARBA" id="ARBA00005647"/>
    </source>
</evidence>
<evidence type="ECO:0000256" key="4">
    <source>
        <dbReference type="ARBA" id="ARBA00023274"/>
    </source>
</evidence>
<dbReference type="AlphaFoldDB" id="A0AAX4NFJ9"/>
<dbReference type="NCBIfam" id="NF034186">
    <property type="entry name" value="PRK14891.1-1"/>
    <property type="match status" value="1"/>
</dbReference>
<accession>A0AAX4NFJ9</accession>
<proteinExistence type="inferred from homology"/>
<dbReference type="KEGG" id="omr:OXIME_000505"/>
<dbReference type="Gene3D" id="2.30.170.20">
    <property type="entry name" value="Ribosomal protein L24e"/>
    <property type="match status" value="1"/>
</dbReference>
<evidence type="ECO:0000313" key="7">
    <source>
        <dbReference type="EMBL" id="WYX99959.1"/>
    </source>
</evidence>
<keyword evidence="2" id="KW-0479">Metal-binding</keyword>
<keyword evidence="2" id="KW-0862">Zinc</keyword>
<dbReference type="Proteomes" id="UP001451606">
    <property type="component" value="Chromosome"/>
</dbReference>
<reference evidence="7 8" key="1">
    <citation type="submission" date="2023-09" db="EMBL/GenBank/DDBJ databases">
        <authorList>
            <person name="Golyshina O.V."/>
            <person name="Lunev E.A."/>
            <person name="Bargiela R."/>
            <person name="Gaines M.C."/>
            <person name="Daum B."/>
            <person name="Bale N.J."/>
            <person name="Koenen M."/>
            <person name="Sinninghe Damst J.S."/>
            <person name="Yakimov M."/>
            <person name="Golyshin P.N."/>
        </authorList>
    </citation>
    <scope>NUCLEOTIDE SEQUENCE [LARGE SCALE GENOMIC DNA]</scope>
    <source>
        <strain evidence="7 8">M1</strain>
    </source>
</reference>
<dbReference type="GeneID" id="95967232"/>
<keyword evidence="4" id="KW-0687">Ribonucleoprotein</keyword>
<feature type="domain" description="TRASH" evidence="6">
    <location>
        <begin position="5"/>
        <end position="43"/>
    </location>
</feature>
<keyword evidence="3 7" id="KW-0689">Ribosomal protein</keyword>
<dbReference type="RefSeq" id="WP_393971916.1">
    <property type="nucleotide sequence ID" value="NZ_CP133772.1"/>
</dbReference>
<dbReference type="InterPro" id="IPR038630">
    <property type="entry name" value="L24e/L24_sf"/>
</dbReference>
<gene>
    <name evidence="7" type="ORF">OXIME_000505</name>
</gene>
<dbReference type="InterPro" id="IPR011017">
    <property type="entry name" value="TRASH_dom"/>
</dbReference>
<keyword evidence="8" id="KW-1185">Reference proteome</keyword>
<sequence length="69" mass="7997">MARNCYFCGKAIEPGSGFIHVRKDGVTINFCSRKCKVNMIDLGRVSRKTRWTNEFHTIKNMKKESSKNQ</sequence>
<dbReference type="GO" id="GO:0005840">
    <property type="term" value="C:ribosome"/>
    <property type="evidence" value="ECO:0007669"/>
    <property type="project" value="UniProtKB-KW"/>
</dbReference>
<dbReference type="Pfam" id="PF01246">
    <property type="entry name" value="Ribosomal_L24e"/>
    <property type="match status" value="1"/>
</dbReference>
<keyword evidence="2" id="KW-0863">Zinc-finger</keyword>
<evidence type="ECO:0000256" key="5">
    <source>
        <dbReference type="ARBA" id="ARBA00035507"/>
    </source>
</evidence>
<protein>
    <recommendedName>
        <fullName evidence="5">50S ribosomal protein L24e</fullName>
    </recommendedName>
</protein>
<dbReference type="SMART" id="SM00746">
    <property type="entry name" value="TRASH"/>
    <property type="match status" value="1"/>
</dbReference>
<dbReference type="SUPFAM" id="SSF57716">
    <property type="entry name" value="Glucocorticoid receptor-like (DNA-binding domain)"/>
    <property type="match status" value="1"/>
</dbReference>
<dbReference type="InterPro" id="IPR000988">
    <property type="entry name" value="Ribosomal_eL24-rel_N"/>
</dbReference>
<evidence type="ECO:0000256" key="3">
    <source>
        <dbReference type="ARBA" id="ARBA00022980"/>
    </source>
</evidence>